<dbReference type="PANTHER" id="PTHR16740">
    <property type="entry name" value="CYTOCHROME B5-RELATED PROTEIN-RELATED"/>
    <property type="match status" value="1"/>
</dbReference>
<feature type="transmembrane region" description="Helical" evidence="1">
    <location>
        <begin position="138"/>
        <end position="155"/>
    </location>
</feature>
<keyword evidence="1" id="KW-0812">Transmembrane</keyword>
<organism evidence="3 4">
    <name type="scientific">Bemisia tabaci</name>
    <name type="common">Sweetpotato whitefly</name>
    <name type="synonym">Aleurodes tabaci</name>
    <dbReference type="NCBI Taxonomy" id="7038"/>
    <lineage>
        <taxon>Eukaryota</taxon>
        <taxon>Metazoa</taxon>
        <taxon>Ecdysozoa</taxon>
        <taxon>Arthropoda</taxon>
        <taxon>Hexapoda</taxon>
        <taxon>Insecta</taxon>
        <taxon>Pterygota</taxon>
        <taxon>Neoptera</taxon>
        <taxon>Paraneoptera</taxon>
        <taxon>Hemiptera</taxon>
        <taxon>Sternorrhyncha</taxon>
        <taxon>Aleyrodoidea</taxon>
        <taxon>Aleyrodidae</taxon>
        <taxon>Aleyrodinae</taxon>
        <taxon>Bemisia</taxon>
    </lineage>
</organism>
<feature type="transmembrane region" description="Helical" evidence="1">
    <location>
        <begin position="161"/>
        <end position="182"/>
    </location>
</feature>
<dbReference type="SUPFAM" id="SSF55856">
    <property type="entry name" value="Cytochrome b5-like heme/steroid binding domain"/>
    <property type="match status" value="1"/>
</dbReference>
<dbReference type="GO" id="GO:0006629">
    <property type="term" value="P:lipid metabolic process"/>
    <property type="evidence" value="ECO:0007669"/>
    <property type="project" value="InterPro"/>
</dbReference>
<proteinExistence type="predicted"/>
<evidence type="ECO:0000313" key="4">
    <source>
        <dbReference type="Proteomes" id="UP001152759"/>
    </source>
</evidence>
<dbReference type="EMBL" id="OU963862">
    <property type="protein sequence ID" value="CAH0381895.1"/>
    <property type="molecule type" value="Genomic_DNA"/>
</dbReference>
<dbReference type="InterPro" id="IPR053100">
    <property type="entry name" value="Cytochrome_b5-related"/>
</dbReference>
<dbReference type="InterPro" id="IPR001199">
    <property type="entry name" value="Cyt_B5-like_heme/steroid-bd"/>
</dbReference>
<dbReference type="AlphaFoldDB" id="A0A9P0A136"/>
<dbReference type="Pfam" id="PF00173">
    <property type="entry name" value="Cyt-b5"/>
    <property type="match status" value="1"/>
</dbReference>
<dbReference type="Pfam" id="PF00487">
    <property type="entry name" value="FA_desaturase"/>
    <property type="match status" value="1"/>
</dbReference>
<dbReference type="PROSITE" id="PS50255">
    <property type="entry name" value="CYTOCHROME_B5_2"/>
    <property type="match status" value="1"/>
</dbReference>
<gene>
    <name evidence="3" type="ORF">BEMITA_LOCUS1500</name>
</gene>
<keyword evidence="1" id="KW-0472">Membrane</keyword>
<feature type="domain" description="Cytochrome b5 heme-binding" evidence="2">
    <location>
        <begin position="45"/>
        <end position="100"/>
    </location>
</feature>
<keyword evidence="1" id="KW-1133">Transmembrane helix</keyword>
<reference evidence="3" key="1">
    <citation type="submission" date="2021-12" db="EMBL/GenBank/DDBJ databases">
        <authorList>
            <person name="King R."/>
        </authorList>
    </citation>
    <scope>NUCLEOTIDE SEQUENCE</scope>
</reference>
<evidence type="ECO:0000259" key="2">
    <source>
        <dbReference type="PROSITE" id="PS50255"/>
    </source>
</evidence>
<dbReference type="PANTHER" id="PTHR16740:SF1">
    <property type="entry name" value="CYTOCHROME B5-RELATED PROTEIN-RELATED"/>
    <property type="match status" value="1"/>
</dbReference>
<keyword evidence="4" id="KW-1185">Reference proteome</keyword>
<dbReference type="InterPro" id="IPR036400">
    <property type="entry name" value="Cyt_B5-like_heme/steroid_sf"/>
</dbReference>
<protein>
    <recommendedName>
        <fullName evidence="2">Cytochrome b5 heme-binding domain-containing protein</fullName>
    </recommendedName>
</protein>
<evidence type="ECO:0000256" key="1">
    <source>
        <dbReference type="SAM" id="Phobius"/>
    </source>
</evidence>
<dbReference type="Gene3D" id="3.10.120.10">
    <property type="entry name" value="Cytochrome b5-like heme/steroid binding domain"/>
    <property type="match status" value="1"/>
</dbReference>
<name>A0A9P0A136_BEMTA</name>
<evidence type="ECO:0000313" key="3">
    <source>
        <dbReference type="EMBL" id="CAH0381895.1"/>
    </source>
</evidence>
<dbReference type="Proteomes" id="UP001152759">
    <property type="component" value="Chromosome 1"/>
</dbReference>
<dbReference type="SMART" id="SM01117">
    <property type="entry name" value="Cyt-b5"/>
    <property type="match status" value="1"/>
</dbReference>
<feature type="transmembrane region" description="Helical" evidence="1">
    <location>
        <begin position="299"/>
        <end position="319"/>
    </location>
</feature>
<feature type="transmembrane region" description="Helical" evidence="1">
    <location>
        <begin position="247"/>
        <end position="264"/>
    </location>
</feature>
<sequence>MVQTKLRSWPELKDPEYLKTNSFVTVESWIEGKQVDDGAEKLWRIHDKLYDFTEWIQKHPGGETFLRVSKGTDITELFEAHHVSVAAENLLPRFYVREAQTPRNSPYTFKDDGFFRVLKRKIREELPSVPKTVRLKSVLIADSVVATALVLLVIGSIMKSYLVGLAAGVPLTLGVIAAHNFFHQKPNWRRFYFDLTFLSHREWIVSHVMSHHIYPNTKMDLEIVMFSPFLQWLPTPEKSWISRHLSLIYAPVVYGFLFFAQGIVRFLRKGFQSHDLANLVVPGVILVASSWDIMFTLKLWVGVIWVASSIFSFIGTTAAHHAPDLFHEGDVPREDRDWGLQQLDAVVDRKEISGSLPLTLFTFGDHTLHHLFPALDHAVLEHLHPTFEKVCAQFNVHHEATPYWTLIKGQFQQLARTTPRVFPLKAAEKQR</sequence>
<accession>A0A9P0A136</accession>
<dbReference type="InterPro" id="IPR005804">
    <property type="entry name" value="FA_desaturase_dom"/>
</dbReference>